<dbReference type="Pfam" id="PF12833">
    <property type="entry name" value="HTH_18"/>
    <property type="match status" value="1"/>
</dbReference>
<feature type="domain" description="Response regulatory" evidence="9">
    <location>
        <begin position="3"/>
        <end position="120"/>
    </location>
</feature>
<dbReference type="Proteomes" id="UP000449249">
    <property type="component" value="Unassembled WGS sequence"/>
</dbReference>
<dbReference type="PROSITE" id="PS01124">
    <property type="entry name" value="HTH_ARAC_FAMILY_2"/>
    <property type="match status" value="1"/>
</dbReference>
<name>A0A174FAZ5_9FIRM</name>
<keyword evidence="4" id="KW-0804">Transcription</keyword>
<evidence type="ECO:0000313" key="16">
    <source>
        <dbReference type="Proteomes" id="UP000472916"/>
    </source>
</evidence>
<evidence type="ECO:0000313" key="10">
    <source>
        <dbReference type="EMBL" id="CUN36047.1"/>
    </source>
</evidence>
<evidence type="ECO:0000256" key="6">
    <source>
        <dbReference type="PROSITE-ProRule" id="PRU00169"/>
    </source>
</evidence>
<dbReference type="PROSITE" id="PS00041">
    <property type="entry name" value="HTH_ARAC_FAMILY_1"/>
    <property type="match status" value="1"/>
</dbReference>
<dbReference type="CDD" id="cd17536">
    <property type="entry name" value="REC_YesN-like"/>
    <property type="match status" value="1"/>
</dbReference>
<dbReference type="Gene3D" id="1.10.10.60">
    <property type="entry name" value="Homeodomain-like"/>
    <property type="match status" value="2"/>
</dbReference>
<reference evidence="10 14" key="1">
    <citation type="submission" date="2015-09" db="EMBL/GenBank/DDBJ databases">
        <authorList>
            <consortium name="Pathogen Informatics"/>
        </authorList>
    </citation>
    <scope>NUCLEOTIDE SEQUENCE [LARGE SCALE GENOMIC DNA]</scope>
    <source>
        <strain evidence="10 14">2789STDY5608851</strain>
    </source>
</reference>
<evidence type="ECO:0000259" key="8">
    <source>
        <dbReference type="PROSITE" id="PS01124"/>
    </source>
</evidence>
<keyword evidence="3" id="KW-0238">DNA-binding</keyword>
<dbReference type="Pfam" id="PF00072">
    <property type="entry name" value="Response_reg"/>
    <property type="match status" value="1"/>
</dbReference>
<reference evidence="15 16" key="2">
    <citation type="journal article" date="2019" name="Nat. Med.">
        <title>A library of human gut bacterial isolates paired with longitudinal multiomics data enables mechanistic microbiome research.</title>
        <authorList>
            <person name="Poyet M."/>
            <person name="Groussin M."/>
            <person name="Gibbons S.M."/>
            <person name="Avila-Pacheco J."/>
            <person name="Jiang X."/>
            <person name="Kearney S.M."/>
            <person name="Perrotta A.R."/>
            <person name="Berdy B."/>
            <person name="Zhao S."/>
            <person name="Lieberman T.D."/>
            <person name="Swanson P.K."/>
            <person name="Smith M."/>
            <person name="Roesemann S."/>
            <person name="Alexander J.E."/>
            <person name="Rich S.A."/>
            <person name="Livny J."/>
            <person name="Vlamakis H."/>
            <person name="Clish C."/>
            <person name="Bullock K."/>
            <person name="Deik A."/>
            <person name="Scott J."/>
            <person name="Pierce K.A."/>
            <person name="Xavier R.J."/>
            <person name="Alm E.J."/>
        </authorList>
    </citation>
    <scope>NUCLEOTIDE SEQUENCE [LARGE SCALE GENOMIC DNA]</scope>
    <source>
        <strain evidence="11 15">BIOML-A1</strain>
        <strain evidence="12 16">BIOML-A6</strain>
    </source>
</reference>
<feature type="modified residue" description="4-aspartylphosphate" evidence="6">
    <location>
        <position position="55"/>
    </location>
</feature>
<reference evidence="13" key="3">
    <citation type="journal article" date="2020" name="Cell Host Microbe">
        <title>Functional and Genomic Variation between Human-Derived Isolates of Lachnospiraceae Reveals Inter- and Intra-Species Diversity.</title>
        <authorList>
            <person name="Sorbara M.T."/>
            <person name="Littmann E.R."/>
            <person name="Fontana E."/>
            <person name="Moody T.U."/>
            <person name="Kohout C.E."/>
            <person name="Gjonbalaj M."/>
            <person name="Eaton V."/>
            <person name="Seok R."/>
            <person name="Leiner I.M."/>
            <person name="Pamer E.G."/>
        </authorList>
    </citation>
    <scope>NUCLEOTIDE SEQUENCE</scope>
    <source>
        <strain evidence="13">MSK.10.16</strain>
    </source>
</reference>
<dbReference type="InterPro" id="IPR018062">
    <property type="entry name" value="HTH_AraC-typ_CS"/>
</dbReference>
<evidence type="ECO:0000256" key="5">
    <source>
        <dbReference type="ARBA" id="ARBA00024867"/>
    </source>
</evidence>
<dbReference type="EMBL" id="JAAIOD010000006">
    <property type="protein sequence ID" value="NSE57736.1"/>
    <property type="molecule type" value="Genomic_DNA"/>
</dbReference>
<proteinExistence type="predicted"/>
<dbReference type="eggNOG" id="COG4753">
    <property type="taxonomic scope" value="Bacteria"/>
</dbReference>
<dbReference type="GO" id="GO:0043565">
    <property type="term" value="F:sequence-specific DNA binding"/>
    <property type="evidence" value="ECO:0007669"/>
    <property type="project" value="InterPro"/>
</dbReference>
<feature type="compositionally biased region" description="Basic and acidic residues" evidence="7">
    <location>
        <begin position="125"/>
        <end position="150"/>
    </location>
</feature>
<evidence type="ECO:0000313" key="14">
    <source>
        <dbReference type="Proteomes" id="UP000095380"/>
    </source>
</evidence>
<dbReference type="GO" id="GO:0000160">
    <property type="term" value="P:phosphorelay signal transduction system"/>
    <property type="evidence" value="ECO:0007669"/>
    <property type="project" value="InterPro"/>
</dbReference>
<dbReference type="GO" id="GO:0003700">
    <property type="term" value="F:DNA-binding transcription factor activity"/>
    <property type="evidence" value="ECO:0007669"/>
    <property type="project" value="InterPro"/>
</dbReference>
<dbReference type="InterPro" id="IPR018060">
    <property type="entry name" value="HTH_AraC"/>
</dbReference>
<accession>A0A174FAZ5</accession>
<reference evidence="13" key="4">
    <citation type="submission" date="2020-02" db="EMBL/GenBank/DDBJ databases">
        <authorList>
            <person name="Littmann E."/>
            <person name="Sorbara M."/>
        </authorList>
    </citation>
    <scope>NUCLEOTIDE SEQUENCE</scope>
    <source>
        <strain evidence="13">MSK.10.16</strain>
    </source>
</reference>
<evidence type="ECO:0000256" key="3">
    <source>
        <dbReference type="ARBA" id="ARBA00023125"/>
    </source>
</evidence>
<dbReference type="SMART" id="SM00448">
    <property type="entry name" value="REC"/>
    <property type="match status" value="1"/>
</dbReference>
<dbReference type="InterPro" id="IPR011006">
    <property type="entry name" value="CheY-like_superfamily"/>
</dbReference>
<feature type="domain" description="HTH araC/xylS-type" evidence="8">
    <location>
        <begin position="451"/>
        <end position="549"/>
    </location>
</feature>
<dbReference type="EMBL" id="CYYM01000001">
    <property type="protein sequence ID" value="CUN36047.1"/>
    <property type="molecule type" value="Genomic_DNA"/>
</dbReference>
<feature type="region of interest" description="Disordered" evidence="7">
    <location>
        <begin position="125"/>
        <end position="170"/>
    </location>
</feature>
<dbReference type="InterPro" id="IPR001789">
    <property type="entry name" value="Sig_transdc_resp-reg_receiver"/>
</dbReference>
<dbReference type="PANTHER" id="PTHR43280:SF2">
    <property type="entry name" value="HTH-TYPE TRANSCRIPTIONAL REGULATOR EXSA"/>
    <property type="match status" value="1"/>
</dbReference>
<organism evidence="11 15">
    <name type="scientific">Dorea longicatena</name>
    <dbReference type="NCBI Taxonomy" id="88431"/>
    <lineage>
        <taxon>Bacteria</taxon>
        <taxon>Bacillati</taxon>
        <taxon>Bacillota</taxon>
        <taxon>Clostridia</taxon>
        <taxon>Lachnospirales</taxon>
        <taxon>Lachnospiraceae</taxon>
        <taxon>Dorea</taxon>
    </lineage>
</organism>
<keyword evidence="6" id="KW-0597">Phosphoprotein</keyword>
<evidence type="ECO:0000313" key="15">
    <source>
        <dbReference type="Proteomes" id="UP000449249"/>
    </source>
</evidence>
<evidence type="ECO:0000259" key="9">
    <source>
        <dbReference type="PROSITE" id="PS50110"/>
    </source>
</evidence>
<dbReference type="SUPFAM" id="SSF46689">
    <property type="entry name" value="Homeodomain-like"/>
    <property type="match status" value="2"/>
</dbReference>
<dbReference type="eggNOG" id="COG2207">
    <property type="taxonomic scope" value="Bacteria"/>
</dbReference>
<evidence type="ECO:0000256" key="7">
    <source>
        <dbReference type="SAM" id="MobiDB-lite"/>
    </source>
</evidence>
<gene>
    <name evidence="10" type="ORF">ERS852408_00093</name>
    <name evidence="13" type="ORF">G4332_06300</name>
    <name evidence="12" type="ORF">GT528_00990</name>
    <name evidence="11" type="ORF">GT576_10280</name>
</gene>
<evidence type="ECO:0000256" key="4">
    <source>
        <dbReference type="ARBA" id="ARBA00023163"/>
    </source>
</evidence>
<dbReference type="Gene3D" id="3.40.50.2300">
    <property type="match status" value="1"/>
</dbReference>
<dbReference type="PROSITE" id="PS50110">
    <property type="entry name" value="RESPONSE_REGULATORY"/>
    <property type="match status" value="1"/>
</dbReference>
<dbReference type="SUPFAM" id="SSF52172">
    <property type="entry name" value="CheY-like"/>
    <property type="match status" value="1"/>
</dbReference>
<dbReference type="EMBL" id="WWSC01000001">
    <property type="protein sequence ID" value="MZK40306.1"/>
    <property type="molecule type" value="Genomic_DNA"/>
</dbReference>
<evidence type="ECO:0000256" key="2">
    <source>
        <dbReference type="ARBA" id="ARBA00023015"/>
    </source>
</evidence>
<dbReference type="EMBL" id="WWSH01000007">
    <property type="protein sequence ID" value="MZK10717.1"/>
    <property type="molecule type" value="Genomic_DNA"/>
</dbReference>
<dbReference type="RefSeq" id="WP_006428465.1">
    <property type="nucleotide sequence ID" value="NZ_CAXSPU010000003.1"/>
</dbReference>
<dbReference type="Proteomes" id="UP000724058">
    <property type="component" value="Unassembled WGS sequence"/>
</dbReference>
<comment type="function">
    <text evidence="5">May play the central regulatory role in sporulation. It may be an element of the effector pathway responsible for the activation of sporulation genes in response to nutritional stress. Spo0A may act in concert with spo0H (a sigma factor) to control the expression of some genes that are critical to the sporulation process.</text>
</comment>
<evidence type="ECO:0000313" key="13">
    <source>
        <dbReference type="EMBL" id="NSE57736.1"/>
    </source>
</evidence>
<protein>
    <recommendedName>
        <fullName evidence="1">Stage 0 sporulation protein A homolog</fullName>
    </recommendedName>
</protein>
<dbReference type="InterPro" id="IPR020449">
    <property type="entry name" value="Tscrpt_reg_AraC-type_HTH"/>
</dbReference>
<dbReference type="InterPro" id="IPR009057">
    <property type="entry name" value="Homeodomain-like_sf"/>
</dbReference>
<dbReference type="Proteomes" id="UP000472916">
    <property type="component" value="Unassembled WGS sequence"/>
</dbReference>
<dbReference type="PRINTS" id="PR00032">
    <property type="entry name" value="HTHARAC"/>
</dbReference>
<dbReference type="GeneID" id="93137542"/>
<dbReference type="SMART" id="SM00342">
    <property type="entry name" value="HTH_ARAC"/>
    <property type="match status" value="1"/>
</dbReference>
<dbReference type="AlphaFoldDB" id="A0A174FAZ5"/>
<dbReference type="Proteomes" id="UP000095380">
    <property type="component" value="Unassembled WGS sequence"/>
</dbReference>
<dbReference type="PANTHER" id="PTHR43280">
    <property type="entry name" value="ARAC-FAMILY TRANSCRIPTIONAL REGULATOR"/>
    <property type="match status" value="1"/>
</dbReference>
<evidence type="ECO:0000313" key="11">
    <source>
        <dbReference type="EMBL" id="MZK10717.1"/>
    </source>
</evidence>
<keyword evidence="2" id="KW-0805">Transcription regulation</keyword>
<evidence type="ECO:0000256" key="1">
    <source>
        <dbReference type="ARBA" id="ARBA00018672"/>
    </source>
</evidence>
<feature type="compositionally biased region" description="Basic and acidic residues" evidence="7">
    <location>
        <begin position="158"/>
        <end position="167"/>
    </location>
</feature>
<sequence length="550" mass="63270">MRKALLADDDFLVRSYLKMLSSWEKAGFEITADVRDGEEALEVLDREKIDLVVTDIAMPLMDGIELIREIRRKYPDIYVIVLSCHDEFEYVKKAMKEGADEYVLKNTLNEESLYTVLEAAEEHIRQSKEEAGVKDQKQQTQEHADMKKDPEEDNNADADGKTGEKSDQTGNMNEKFLFFNQILAGTLSGEEREEKRIRAGIRGKYKNSAVIVIKREETEYTEDPLEEARKEQYSLEFYRRMQEKLQSRPGESETEKEMIYLGNGTYCCFLDLSDEYKSSVMYQHLTGTASACYKICAEEEEAYKIGVSNICIGADALRQAYQQARMMIKNSFYEKDGIAYYEADRAMGKELPKEAETLLEEAELLKKKSEKDKFLLMAGTVIQAFKKERCDSQLVRQWFRKLEHKLQVDGSRADQHFGYIGEVKKELEHLAEQAFECGEPNIPEDLSQAVKIAADYAARHYREAVGLGDAAEAAGVNSTYLSYLFSQEMGIGFANYLLNLRMEHAKKLLRETNLKMWQVAEESGFNDYHYFSKVFKKAEGMSPAQYRKHS</sequence>
<evidence type="ECO:0000313" key="12">
    <source>
        <dbReference type="EMBL" id="MZK40306.1"/>
    </source>
</evidence>